<organism evidence="2 3">
    <name type="scientific">Paxillus rubicundulus Ve08.2h10</name>
    <dbReference type="NCBI Taxonomy" id="930991"/>
    <lineage>
        <taxon>Eukaryota</taxon>
        <taxon>Fungi</taxon>
        <taxon>Dikarya</taxon>
        <taxon>Basidiomycota</taxon>
        <taxon>Agaricomycotina</taxon>
        <taxon>Agaricomycetes</taxon>
        <taxon>Agaricomycetidae</taxon>
        <taxon>Boletales</taxon>
        <taxon>Paxilineae</taxon>
        <taxon>Paxillaceae</taxon>
        <taxon>Paxillus</taxon>
    </lineage>
</organism>
<keyword evidence="3" id="KW-1185">Reference proteome</keyword>
<feature type="compositionally biased region" description="Basic and acidic residues" evidence="1">
    <location>
        <begin position="1"/>
        <end position="35"/>
    </location>
</feature>
<proteinExistence type="predicted"/>
<reference evidence="2 3" key="1">
    <citation type="submission" date="2014-04" db="EMBL/GenBank/DDBJ databases">
        <authorList>
            <consortium name="DOE Joint Genome Institute"/>
            <person name="Kuo A."/>
            <person name="Kohler A."/>
            <person name="Jargeat P."/>
            <person name="Nagy L.G."/>
            <person name="Floudas D."/>
            <person name="Copeland A."/>
            <person name="Barry K.W."/>
            <person name="Cichocki N."/>
            <person name="Veneault-Fourrey C."/>
            <person name="LaButti K."/>
            <person name="Lindquist E.A."/>
            <person name="Lipzen A."/>
            <person name="Lundell T."/>
            <person name="Morin E."/>
            <person name="Murat C."/>
            <person name="Sun H."/>
            <person name="Tunlid A."/>
            <person name="Henrissat B."/>
            <person name="Grigoriev I.V."/>
            <person name="Hibbett D.S."/>
            <person name="Martin F."/>
            <person name="Nordberg H.P."/>
            <person name="Cantor M.N."/>
            <person name="Hua S.X."/>
        </authorList>
    </citation>
    <scope>NUCLEOTIDE SEQUENCE [LARGE SCALE GENOMIC DNA]</scope>
    <source>
        <strain evidence="2 3">Ve08.2h10</strain>
    </source>
</reference>
<protein>
    <submittedName>
        <fullName evidence="2">Unplaced genomic scaffold scaffold_3813, whole genome shotgun sequence</fullName>
    </submittedName>
</protein>
<feature type="region of interest" description="Disordered" evidence="1">
    <location>
        <begin position="447"/>
        <end position="466"/>
    </location>
</feature>
<accession>A0A0D0CUB4</accession>
<feature type="region of interest" description="Disordered" evidence="1">
    <location>
        <begin position="115"/>
        <end position="192"/>
    </location>
</feature>
<evidence type="ECO:0000313" key="3">
    <source>
        <dbReference type="Proteomes" id="UP000054538"/>
    </source>
</evidence>
<dbReference type="HOGENOM" id="CLU_038959_1_0_1"/>
<sequence length="523" mass="57402">MSVRDVNDKKSRHRNENVKEKAEMRRNGEAEERRAEKRRRRTWPGQMKMEEDNEEDVAYRRRQKEHVKGKKRADVTEGESSLGKRKVDEALEDATECGMITAKKAVRPKWMMKAQRAAEHRDDVQSKDEDPIGNAAVGSTSSPDRMTATATPAPPSTPPHMLIPVPNLAQPRRGHQGCWRGAPQPLAAPQPTNACSTCVDFGVLCEPNPEDDQHCMPTNRRSPDQQMHSCSKEHLPYLEHHPRLQPQDRDVLRVLLHLSGGHPSTPSHPQIPKIILMRPPAVQDHTAHPAFASHSMESAPNTSTIKAPVNMGLILGTTYSLGGNPLVSHEEHCAALQRLETVEVENHKLCGLITSALDHIKVLEQGMASLGRICEATQRSVATSQTDFDRANMGFPFEQEHSTTALHQELGPAQPSHSTSPSLSSNTVGIPSAVNLGMRWHIGPTIVRSTTPIPPSTSPWTSSDTHRSRLMPATVTIYSSPQMSSANDPPILPPVSPVISIPPVKVLAEMESASDNVGNGSSE</sequence>
<dbReference type="InParanoid" id="A0A0D0CUB4"/>
<name>A0A0D0CUB4_9AGAM</name>
<reference evidence="3" key="2">
    <citation type="submission" date="2015-01" db="EMBL/GenBank/DDBJ databases">
        <title>Evolutionary Origins and Diversification of the Mycorrhizal Mutualists.</title>
        <authorList>
            <consortium name="DOE Joint Genome Institute"/>
            <consortium name="Mycorrhizal Genomics Consortium"/>
            <person name="Kohler A."/>
            <person name="Kuo A."/>
            <person name="Nagy L.G."/>
            <person name="Floudas D."/>
            <person name="Copeland A."/>
            <person name="Barry K.W."/>
            <person name="Cichocki N."/>
            <person name="Veneault-Fourrey C."/>
            <person name="LaButti K."/>
            <person name="Lindquist E.A."/>
            <person name="Lipzen A."/>
            <person name="Lundell T."/>
            <person name="Morin E."/>
            <person name="Murat C."/>
            <person name="Riley R."/>
            <person name="Ohm R."/>
            <person name="Sun H."/>
            <person name="Tunlid A."/>
            <person name="Henrissat B."/>
            <person name="Grigoriev I.V."/>
            <person name="Hibbett D.S."/>
            <person name="Martin F."/>
        </authorList>
    </citation>
    <scope>NUCLEOTIDE SEQUENCE [LARGE SCALE GENOMIC DNA]</scope>
    <source>
        <strain evidence="3">Ve08.2h10</strain>
    </source>
</reference>
<gene>
    <name evidence="2" type="ORF">PAXRUDRAFT_19619</name>
</gene>
<evidence type="ECO:0000313" key="2">
    <source>
        <dbReference type="EMBL" id="KIK74696.1"/>
    </source>
</evidence>
<dbReference type="EMBL" id="KN828635">
    <property type="protein sequence ID" value="KIK74696.1"/>
    <property type="molecule type" value="Genomic_DNA"/>
</dbReference>
<feature type="compositionally biased region" description="Basic residues" evidence="1">
    <location>
        <begin position="60"/>
        <end position="71"/>
    </location>
</feature>
<evidence type="ECO:0000256" key="1">
    <source>
        <dbReference type="SAM" id="MobiDB-lite"/>
    </source>
</evidence>
<dbReference type="Proteomes" id="UP000054538">
    <property type="component" value="Unassembled WGS sequence"/>
</dbReference>
<feature type="compositionally biased region" description="Basic and acidic residues" evidence="1">
    <location>
        <begin position="116"/>
        <end position="130"/>
    </location>
</feature>
<feature type="region of interest" description="Disordered" evidence="1">
    <location>
        <begin position="1"/>
        <end position="83"/>
    </location>
</feature>
<dbReference type="AlphaFoldDB" id="A0A0D0CUB4"/>